<proteinExistence type="predicted"/>
<accession>A0AAN0S0B2</accession>
<dbReference type="KEGG" id="bcen:DM39_4177"/>
<keyword evidence="2" id="KW-1185">Reference proteome</keyword>
<sequence>MLERMLSLCNQACFTVALQHRRLRTNEPEDAVFVFRWWSDLQFLVVALRRMRRAAAVGVRVPSVSERIERAIDSFDKQLPDLAKMRNIGEHVDEYAVDAPKRRYADVERQRLQVGTWDGKVYRWIGELNVDVAKDATEELLYELKEVVRGTMGGSLDRQSD</sequence>
<protein>
    <submittedName>
        <fullName evidence="1">Uncharacterized protein</fullName>
    </submittedName>
</protein>
<gene>
    <name evidence="1" type="ORF">DM39_4177</name>
</gene>
<evidence type="ECO:0000313" key="2">
    <source>
        <dbReference type="Proteomes" id="UP000029413"/>
    </source>
</evidence>
<reference evidence="1 2" key="1">
    <citation type="submission" date="2014-05" db="EMBL/GenBank/DDBJ databases">
        <authorList>
            <person name="Bishop-Lilly K.A."/>
            <person name="Broomall S.M."/>
            <person name="Chain P.S."/>
            <person name="Chertkov O."/>
            <person name="Coyne S.R."/>
            <person name="Daligault H.E."/>
            <person name="Davenport K.W."/>
            <person name="Erkkila T."/>
            <person name="Frey K.G."/>
            <person name="Gibbons H.S."/>
            <person name="Gu W."/>
            <person name="Jaissle J."/>
            <person name="Johnson S.L."/>
            <person name="Koroleva G.I."/>
            <person name="Ladner J.T."/>
            <person name="Lo C.-C."/>
            <person name="Minogue T.D."/>
            <person name="Munk C."/>
            <person name="Palacios G.F."/>
            <person name="Redden C.L."/>
            <person name="Rosenzweig C.N."/>
            <person name="Scholz M.B."/>
            <person name="Teshima H."/>
            <person name="Xu Y."/>
        </authorList>
    </citation>
    <scope>NUCLEOTIDE SEQUENCE [LARGE SCALE GENOMIC DNA]</scope>
    <source>
        <strain evidence="1 2">DDS 22E-1</strain>
    </source>
</reference>
<organism evidence="1 2">
    <name type="scientific">Burkholderia cenocepacia</name>
    <dbReference type="NCBI Taxonomy" id="95486"/>
    <lineage>
        <taxon>Bacteria</taxon>
        <taxon>Pseudomonadati</taxon>
        <taxon>Pseudomonadota</taxon>
        <taxon>Betaproteobacteria</taxon>
        <taxon>Burkholderiales</taxon>
        <taxon>Burkholderiaceae</taxon>
        <taxon>Burkholderia</taxon>
        <taxon>Burkholderia cepacia complex</taxon>
    </lineage>
</organism>
<dbReference type="EMBL" id="CP007784">
    <property type="protein sequence ID" value="AIO36824.1"/>
    <property type="molecule type" value="Genomic_DNA"/>
</dbReference>
<name>A0AAN0S0B2_9BURK</name>
<evidence type="ECO:0000313" key="1">
    <source>
        <dbReference type="EMBL" id="AIO36824.1"/>
    </source>
</evidence>
<dbReference type="AlphaFoldDB" id="A0AAN0S0B2"/>
<dbReference type="Proteomes" id="UP000029413">
    <property type="component" value="Chromosome 2"/>
</dbReference>